<evidence type="ECO:0008006" key="4">
    <source>
        <dbReference type="Google" id="ProtNLM"/>
    </source>
</evidence>
<name>A0ABM1YR93_AEDAL</name>
<sequence>MSAGPVLLLSVLLSGYIYWSLAQPTNVLEIRCKLYSAPAVQNTGECVHGAELNPCGKLSCLKGVGDKCGESTAGIIMSGKCASGLMCCGGQCVGCKNGICDHRLCPPRLTMNGHHPFGLGLMAGSSQQQQPVGVFPSLYKMFDYYSSESE</sequence>
<dbReference type="GeneID" id="109412267"/>
<accession>A0ABM1YR93</accession>
<protein>
    <recommendedName>
        <fullName evidence="4">Ovarian ecdysteroidogenic hormone I</fullName>
    </recommendedName>
</protein>
<evidence type="ECO:0000313" key="3">
    <source>
        <dbReference type="Proteomes" id="UP000069940"/>
    </source>
</evidence>
<keyword evidence="1" id="KW-0732">Signal</keyword>
<evidence type="ECO:0000256" key="1">
    <source>
        <dbReference type="SAM" id="SignalP"/>
    </source>
</evidence>
<proteinExistence type="predicted"/>
<evidence type="ECO:0000313" key="2">
    <source>
        <dbReference type="EnsemblMetazoa" id="AALFPA23_011443.P16222"/>
    </source>
</evidence>
<keyword evidence="3" id="KW-1185">Reference proteome</keyword>
<feature type="signal peptide" evidence="1">
    <location>
        <begin position="1"/>
        <end position="22"/>
    </location>
</feature>
<dbReference type="EnsemblMetazoa" id="AALFPA23_011443.R16222">
    <property type="protein sequence ID" value="AALFPA23_011443.P16222"/>
    <property type="gene ID" value="AALFPA23_011443"/>
</dbReference>
<dbReference type="Proteomes" id="UP000069940">
    <property type="component" value="Unassembled WGS sequence"/>
</dbReference>
<organism evidence="2 3">
    <name type="scientific">Aedes albopictus</name>
    <name type="common">Asian tiger mosquito</name>
    <name type="synonym">Stegomyia albopicta</name>
    <dbReference type="NCBI Taxonomy" id="7160"/>
    <lineage>
        <taxon>Eukaryota</taxon>
        <taxon>Metazoa</taxon>
        <taxon>Ecdysozoa</taxon>
        <taxon>Arthropoda</taxon>
        <taxon>Hexapoda</taxon>
        <taxon>Insecta</taxon>
        <taxon>Pterygota</taxon>
        <taxon>Neoptera</taxon>
        <taxon>Endopterygota</taxon>
        <taxon>Diptera</taxon>
        <taxon>Nematocera</taxon>
        <taxon>Culicoidea</taxon>
        <taxon>Culicidae</taxon>
        <taxon>Culicinae</taxon>
        <taxon>Aedini</taxon>
        <taxon>Aedes</taxon>
        <taxon>Stegomyia</taxon>
    </lineage>
</organism>
<dbReference type="RefSeq" id="XP_019541461.1">
    <property type="nucleotide sequence ID" value="XM_019685916.3"/>
</dbReference>
<feature type="chain" id="PRO_5045468647" description="Ovarian ecdysteroidogenic hormone I" evidence="1">
    <location>
        <begin position="23"/>
        <end position="150"/>
    </location>
</feature>
<reference evidence="2" key="2">
    <citation type="submission" date="2025-05" db="UniProtKB">
        <authorList>
            <consortium name="EnsemblMetazoa"/>
        </authorList>
    </citation>
    <scope>IDENTIFICATION</scope>
    <source>
        <strain evidence="2">Foshan</strain>
    </source>
</reference>
<reference evidence="3" key="1">
    <citation type="journal article" date="2015" name="Proc. Natl. Acad. Sci. U.S.A.">
        <title>Genome sequence of the Asian Tiger mosquito, Aedes albopictus, reveals insights into its biology, genetics, and evolution.</title>
        <authorList>
            <person name="Chen X.G."/>
            <person name="Jiang X."/>
            <person name="Gu J."/>
            <person name="Xu M."/>
            <person name="Wu Y."/>
            <person name="Deng Y."/>
            <person name="Zhang C."/>
            <person name="Bonizzoni M."/>
            <person name="Dermauw W."/>
            <person name="Vontas J."/>
            <person name="Armbruster P."/>
            <person name="Huang X."/>
            <person name="Yang Y."/>
            <person name="Zhang H."/>
            <person name="He W."/>
            <person name="Peng H."/>
            <person name="Liu Y."/>
            <person name="Wu K."/>
            <person name="Chen J."/>
            <person name="Lirakis M."/>
            <person name="Topalis P."/>
            <person name="Van Leeuwen T."/>
            <person name="Hall A.B."/>
            <person name="Jiang X."/>
            <person name="Thorpe C."/>
            <person name="Mueller R.L."/>
            <person name="Sun C."/>
            <person name="Waterhouse R.M."/>
            <person name="Yan G."/>
            <person name="Tu Z.J."/>
            <person name="Fang X."/>
            <person name="James A.A."/>
        </authorList>
    </citation>
    <scope>NUCLEOTIDE SEQUENCE [LARGE SCALE GENOMIC DNA]</scope>
    <source>
        <strain evidence="3">Foshan</strain>
    </source>
</reference>